<organism evidence="3">
    <name type="scientific">Candidatus Berkiella aquae</name>
    <dbReference type="NCBI Taxonomy" id="295108"/>
    <lineage>
        <taxon>Bacteria</taxon>
        <taxon>Pseudomonadati</taxon>
        <taxon>Pseudomonadota</taxon>
        <taxon>Gammaproteobacteria</taxon>
        <taxon>Candidatus Berkiellales</taxon>
        <taxon>Candidatus Berkiellaceae</taxon>
        <taxon>Candidatus Berkiella</taxon>
    </lineage>
</organism>
<accession>A0A0Q9YHZ5</accession>
<dbReference type="Pfam" id="PF00571">
    <property type="entry name" value="CBS"/>
    <property type="match status" value="2"/>
</dbReference>
<comment type="caution">
    <text evidence="3">The sequence shown here is derived from an EMBL/GenBank/DDBJ whole genome shotgun (WGS) entry which is preliminary data.</text>
</comment>
<evidence type="ECO:0000313" key="4">
    <source>
        <dbReference type="EMBL" id="MCS5712333.1"/>
    </source>
</evidence>
<evidence type="ECO:0000256" key="1">
    <source>
        <dbReference type="PROSITE-ProRule" id="PRU00703"/>
    </source>
</evidence>
<dbReference type="GO" id="GO:0016779">
    <property type="term" value="F:nucleotidyltransferase activity"/>
    <property type="evidence" value="ECO:0007669"/>
    <property type="project" value="UniProtKB-KW"/>
</dbReference>
<dbReference type="InterPro" id="IPR005835">
    <property type="entry name" value="NTP_transferase_dom"/>
</dbReference>
<dbReference type="SUPFAM" id="SSF53448">
    <property type="entry name" value="Nucleotide-diphospho-sugar transferases"/>
    <property type="match status" value="1"/>
</dbReference>
<sequence length="354" mass="40586">MKKFEKLLLTHEAIIHDAIEKLDNNEAHIVLVIDDNRRLLGTVTDGDVRRGILKGIALNESIIKIMNHQPIVARKGEDKSKIFSLMRKKLIRQLPIVDIDERVCGIEVLEDLIEFNRKNNKVVLMAGGLSTRLRPLTNDCPKPMLKVGGKPILETILNSLMQYGFDQFYISINYLGEQIREYFGDGSKWGIDIKYLEEDSKMGTAGSLSLLPRDIHEPILVMNSDLLTKIDFNQLLTFHFEQGASATMGVREFDYTVPYGTCKLENNFIVDVIEKPTYKFFINAGVYVLEPTLLEMIPKNEYFDMPALFSLLSKQKQQAAAFPIREYWLDIGQLSDFEKAHIEYDRVFENQESS</sequence>
<feature type="domain" description="CBS" evidence="2">
    <location>
        <begin position="66"/>
        <end position="122"/>
    </location>
</feature>
<keyword evidence="5" id="KW-1185">Reference proteome</keyword>
<keyword evidence="1" id="KW-0129">CBS domain</keyword>
<reference evidence="4" key="2">
    <citation type="journal article" date="2016" name="Genome Announc.">
        <title>Draft Genome Sequences of Two Novel Amoeba-Resistant Intranuclear Bacteria, 'Candidatus Berkiella cookevillensis' and 'Candidatus Berkiella aquae'.</title>
        <authorList>
            <person name="Mehari Y.T."/>
            <person name="Arivett B.A."/>
            <person name="Farone A.L."/>
            <person name="Gunderson J.H."/>
            <person name="Farone M.B."/>
        </authorList>
    </citation>
    <scope>NUCLEOTIDE SEQUENCE</scope>
    <source>
        <strain evidence="4">HT99</strain>
    </source>
</reference>
<evidence type="ECO:0000259" key="2">
    <source>
        <dbReference type="PROSITE" id="PS51371"/>
    </source>
</evidence>
<dbReference type="PATRIC" id="fig|1590043.3.peg.2591"/>
<dbReference type="Gene3D" id="3.10.580.10">
    <property type="entry name" value="CBS-domain"/>
    <property type="match status" value="1"/>
</dbReference>
<feature type="domain" description="CBS" evidence="2">
    <location>
        <begin position="1"/>
        <end position="58"/>
    </location>
</feature>
<dbReference type="AlphaFoldDB" id="A0A0Q9YHZ5"/>
<reference evidence="3" key="1">
    <citation type="submission" date="2015-09" db="EMBL/GenBank/DDBJ databases">
        <title>Draft Genome Sequences of Two Novel Amoeba-resistant Intranuclear Bacteria, Candidatus Berkiella cookevillensis and Candidatus Berkiella aquae.</title>
        <authorList>
            <person name="Mehari Y.T."/>
            <person name="Arivett B.A."/>
            <person name="Farone A.L."/>
            <person name="Gunderson J.H."/>
            <person name="Farone M.B."/>
        </authorList>
    </citation>
    <scope>NUCLEOTIDE SEQUENCE [LARGE SCALE GENOMIC DNA]</scope>
    <source>
        <strain evidence="3">HT99</strain>
    </source>
</reference>
<dbReference type="PANTHER" id="PTHR22572">
    <property type="entry name" value="SUGAR-1-PHOSPHATE GUANYL TRANSFERASE"/>
    <property type="match status" value="1"/>
</dbReference>
<dbReference type="InterPro" id="IPR000644">
    <property type="entry name" value="CBS_dom"/>
</dbReference>
<dbReference type="STRING" id="295108.HT99x_02549"/>
<dbReference type="EMBL" id="LKAJ01000013">
    <property type="protein sequence ID" value="KRG20299.1"/>
    <property type="molecule type" value="Genomic_DNA"/>
</dbReference>
<keyword evidence="3" id="KW-0808">Transferase</keyword>
<dbReference type="CDD" id="cd04607">
    <property type="entry name" value="CBS_pair_NTP_transferase_assoc"/>
    <property type="match status" value="1"/>
</dbReference>
<evidence type="ECO:0000313" key="5">
    <source>
        <dbReference type="Proteomes" id="UP000051497"/>
    </source>
</evidence>
<proteinExistence type="predicted"/>
<dbReference type="EMBL" id="LKAJ02000001">
    <property type="protein sequence ID" value="MCS5712333.1"/>
    <property type="molecule type" value="Genomic_DNA"/>
</dbReference>
<dbReference type="InterPro" id="IPR029044">
    <property type="entry name" value="Nucleotide-diphossugar_trans"/>
</dbReference>
<name>A0A0Q9YHZ5_9GAMM</name>
<dbReference type="OrthoDB" id="9803871at2"/>
<dbReference type="EC" id="2.7.7.71" evidence="3"/>
<dbReference type="Pfam" id="PF00483">
    <property type="entry name" value="NTP_transferase"/>
    <property type="match status" value="1"/>
</dbReference>
<dbReference type="Gene3D" id="3.90.550.10">
    <property type="entry name" value="Spore Coat Polysaccharide Biosynthesis Protein SpsA, Chain A"/>
    <property type="match status" value="1"/>
</dbReference>
<dbReference type="InterPro" id="IPR046342">
    <property type="entry name" value="CBS_dom_sf"/>
</dbReference>
<dbReference type="PROSITE" id="PS51371">
    <property type="entry name" value="CBS"/>
    <property type="match status" value="2"/>
</dbReference>
<reference evidence="4" key="3">
    <citation type="submission" date="2021-06" db="EMBL/GenBank/DDBJ databases">
        <title>Genomic Description and Analysis of Intracellular Bacteria, Candidatus Berkiella cookevillensis and Candidatus Berkiella aquae.</title>
        <authorList>
            <person name="Kidane D.T."/>
            <person name="Mehari Y.T."/>
            <person name="Rice F.C."/>
            <person name="Arivett B.A."/>
            <person name="Farone A.L."/>
            <person name="Berk S.G."/>
            <person name="Farone M.B."/>
        </authorList>
    </citation>
    <scope>NUCLEOTIDE SEQUENCE</scope>
    <source>
        <strain evidence="4">HT99</strain>
    </source>
</reference>
<dbReference type="RefSeq" id="WP_075067155.1">
    <property type="nucleotide sequence ID" value="NZ_LKAJ02000001.1"/>
</dbReference>
<dbReference type="CDD" id="cd06426">
    <property type="entry name" value="NTP_transferase_like_2"/>
    <property type="match status" value="1"/>
</dbReference>
<keyword evidence="3" id="KW-0548">Nucleotidyltransferase</keyword>
<dbReference type="SUPFAM" id="SSF54631">
    <property type="entry name" value="CBS-domain pair"/>
    <property type="match status" value="1"/>
</dbReference>
<dbReference type="Proteomes" id="UP000051497">
    <property type="component" value="Unassembled WGS sequence"/>
</dbReference>
<dbReference type="InterPro" id="IPR050486">
    <property type="entry name" value="Mannose-1P_guanyltransferase"/>
</dbReference>
<evidence type="ECO:0000313" key="3">
    <source>
        <dbReference type="EMBL" id="KRG20299.1"/>
    </source>
</evidence>
<gene>
    <name evidence="3" type="primary">hddC_3</name>
    <name evidence="4" type="ORF">HT99x_012900</name>
    <name evidence="3" type="ORF">HT99x_02549</name>
</gene>
<protein>
    <submittedName>
        <fullName evidence="3">D-glycero-alpha-D-manno-heptose 1-phosphate guanylyltransferase</fullName>
        <ecNumber evidence="3">2.7.7.71</ecNumber>
    </submittedName>
    <submittedName>
        <fullName evidence="4">Nucleotidyltransferase family protein</fullName>
    </submittedName>
</protein>